<evidence type="ECO:0000256" key="6">
    <source>
        <dbReference type="ARBA" id="ARBA00022683"/>
    </source>
</evidence>
<keyword evidence="10" id="KW-1185">Reference proteome</keyword>
<keyword evidence="7" id="KW-0418">Kinase</keyword>
<protein>
    <submittedName>
        <fullName evidence="9">PTS sugar transporter subunit IIB</fullName>
    </submittedName>
</protein>
<name>A0ABT1Z5W3_9ACTN</name>
<evidence type="ECO:0000256" key="5">
    <source>
        <dbReference type="ARBA" id="ARBA00022679"/>
    </source>
</evidence>
<organism evidence="9 10">
    <name type="scientific">Tractidigestivibacter montrealensis</name>
    <dbReference type="NCBI Taxonomy" id="2972466"/>
    <lineage>
        <taxon>Bacteria</taxon>
        <taxon>Bacillati</taxon>
        <taxon>Actinomycetota</taxon>
        <taxon>Coriobacteriia</taxon>
        <taxon>Coriobacteriales</taxon>
        <taxon>Atopobiaceae</taxon>
        <taxon>Tractidigestivibacter</taxon>
    </lineage>
</organism>
<dbReference type="Pfam" id="PF03830">
    <property type="entry name" value="PTSIIB_sorb"/>
    <property type="match status" value="1"/>
</dbReference>
<keyword evidence="5" id="KW-0808">Transferase</keyword>
<evidence type="ECO:0000256" key="4">
    <source>
        <dbReference type="ARBA" id="ARBA00022597"/>
    </source>
</evidence>
<feature type="domain" description="PTS EIIB type-4" evidence="8">
    <location>
        <begin position="1"/>
        <end position="164"/>
    </location>
</feature>
<proteinExistence type="predicted"/>
<keyword evidence="6" id="KW-0598">Phosphotransferase system</keyword>
<evidence type="ECO:0000256" key="2">
    <source>
        <dbReference type="ARBA" id="ARBA00022448"/>
    </source>
</evidence>
<evidence type="ECO:0000259" key="8">
    <source>
        <dbReference type="PROSITE" id="PS51101"/>
    </source>
</evidence>
<gene>
    <name evidence="9" type="ORF">NVS32_01260</name>
</gene>
<dbReference type="Gene3D" id="3.40.35.10">
    <property type="entry name" value="Phosphotransferase system, sorbose subfamily IIB component"/>
    <property type="match status" value="1"/>
</dbReference>
<dbReference type="EMBL" id="JANSKA010000001">
    <property type="protein sequence ID" value="MCR9035589.1"/>
    <property type="molecule type" value="Genomic_DNA"/>
</dbReference>
<accession>A0ABT1Z5W3</accession>
<evidence type="ECO:0000256" key="1">
    <source>
        <dbReference type="ARBA" id="ARBA00004496"/>
    </source>
</evidence>
<keyword evidence="3" id="KW-0963">Cytoplasm</keyword>
<dbReference type="Proteomes" id="UP001204320">
    <property type="component" value="Unassembled WGS sequence"/>
</dbReference>
<comment type="subcellular location">
    <subcellularLocation>
        <location evidence="1">Cytoplasm</location>
    </subcellularLocation>
</comment>
<dbReference type="InterPro" id="IPR004720">
    <property type="entry name" value="PTS_IIB_sorbose-sp"/>
</dbReference>
<dbReference type="SUPFAM" id="SSF52728">
    <property type="entry name" value="PTS IIb component"/>
    <property type="match status" value="1"/>
</dbReference>
<keyword evidence="2" id="KW-0813">Transport</keyword>
<dbReference type="PROSITE" id="PS51101">
    <property type="entry name" value="PTS_EIIB_TYPE_4"/>
    <property type="match status" value="1"/>
</dbReference>
<dbReference type="RefSeq" id="WP_258498401.1">
    <property type="nucleotide sequence ID" value="NZ_JANSKA010000001.1"/>
</dbReference>
<evidence type="ECO:0000256" key="7">
    <source>
        <dbReference type="ARBA" id="ARBA00022777"/>
    </source>
</evidence>
<evidence type="ECO:0000313" key="10">
    <source>
        <dbReference type="Proteomes" id="UP001204320"/>
    </source>
</evidence>
<comment type="caution">
    <text evidence="9">The sequence shown here is derived from an EMBL/GenBank/DDBJ whole genome shotgun (WGS) entry which is preliminary data.</text>
</comment>
<keyword evidence="4 9" id="KW-0762">Sugar transport</keyword>
<sequence length="164" mass="17906">MPITFVRIDDRVIHGQTVTPWATQRPCDAILVISDKVAADDLRKKVLKAAAGHLKLGVYTVQQGVAALDKARASKHNFFVISDSVEEFAALKRAGGDFGKVLNVGNLSATRPGTKNLGNAVCINDEDVKCFDYLAEQGVDLQFQMIPDDGVRTWSTLKAKYQSL</sequence>
<dbReference type="InterPro" id="IPR036667">
    <property type="entry name" value="PTS_IIB_sorbose-sp_sf"/>
</dbReference>
<reference evidence="9 10" key="1">
    <citation type="submission" date="2022-08" db="EMBL/GenBank/DDBJ databases">
        <title>Tractidigestivibacter montrealensis type strain KD21.</title>
        <authorList>
            <person name="Diop K."/>
            <person name="Richard C."/>
            <person name="Routy B."/>
        </authorList>
    </citation>
    <scope>NUCLEOTIDE SEQUENCE [LARGE SCALE GENOMIC DNA]</scope>
    <source>
        <strain evidence="9 10">KD21</strain>
    </source>
</reference>
<evidence type="ECO:0000256" key="3">
    <source>
        <dbReference type="ARBA" id="ARBA00022490"/>
    </source>
</evidence>
<evidence type="ECO:0000313" key="9">
    <source>
        <dbReference type="EMBL" id="MCR9035589.1"/>
    </source>
</evidence>